<organism evidence="2 3">
    <name type="scientific">Colletotrichum zoysiae</name>
    <dbReference type="NCBI Taxonomy" id="1216348"/>
    <lineage>
        <taxon>Eukaryota</taxon>
        <taxon>Fungi</taxon>
        <taxon>Dikarya</taxon>
        <taxon>Ascomycota</taxon>
        <taxon>Pezizomycotina</taxon>
        <taxon>Sordariomycetes</taxon>
        <taxon>Hypocreomycetidae</taxon>
        <taxon>Glomerellales</taxon>
        <taxon>Glomerellaceae</taxon>
        <taxon>Colletotrichum</taxon>
        <taxon>Colletotrichum graminicola species complex</taxon>
    </lineage>
</organism>
<proteinExistence type="predicted"/>
<feature type="compositionally biased region" description="Basic residues" evidence="1">
    <location>
        <begin position="28"/>
        <end position="47"/>
    </location>
</feature>
<accession>A0AAD9H8P5</accession>
<name>A0AAD9H8P5_9PEZI</name>
<reference evidence="2" key="1">
    <citation type="submission" date="2021-06" db="EMBL/GenBank/DDBJ databases">
        <title>Comparative genomics, transcriptomics and evolutionary studies reveal genomic signatures of adaptation to plant cell wall in hemibiotrophic fungi.</title>
        <authorList>
            <consortium name="DOE Joint Genome Institute"/>
            <person name="Baroncelli R."/>
            <person name="Diaz J.F."/>
            <person name="Benocci T."/>
            <person name="Peng M."/>
            <person name="Battaglia E."/>
            <person name="Haridas S."/>
            <person name="Andreopoulos W."/>
            <person name="Labutti K."/>
            <person name="Pangilinan J."/>
            <person name="Floch G.L."/>
            <person name="Makela M.R."/>
            <person name="Henrissat B."/>
            <person name="Grigoriev I.V."/>
            <person name="Crouch J.A."/>
            <person name="De Vries R.P."/>
            <person name="Sukno S.A."/>
            <person name="Thon M.R."/>
        </authorList>
    </citation>
    <scope>NUCLEOTIDE SEQUENCE</scope>
    <source>
        <strain evidence="2">MAFF235873</strain>
    </source>
</reference>
<feature type="region of interest" description="Disordered" evidence="1">
    <location>
        <begin position="137"/>
        <end position="172"/>
    </location>
</feature>
<feature type="compositionally biased region" description="Polar residues" evidence="1">
    <location>
        <begin position="137"/>
        <end position="146"/>
    </location>
</feature>
<evidence type="ECO:0000313" key="3">
    <source>
        <dbReference type="Proteomes" id="UP001232148"/>
    </source>
</evidence>
<gene>
    <name evidence="2" type="ORF">LX32DRAFT_133991</name>
</gene>
<sequence>MTGSWLTPLVHETLAPTFGIVDGESRKKTTTHPHTTHYTHTHKHRGNRGNYDERLTPPAATTTTAAAESCPIAAISPQPCTPPVILLPLPRTLRPPFLTDQTCRRLLRNLGTSPRWLQILILSSTLSRLRPKYPSRITSCQLSPTDPTAPRGRLPGLPYRTELGHESSVATT</sequence>
<evidence type="ECO:0000256" key="1">
    <source>
        <dbReference type="SAM" id="MobiDB-lite"/>
    </source>
</evidence>
<comment type="caution">
    <text evidence="2">The sequence shown here is derived from an EMBL/GenBank/DDBJ whole genome shotgun (WGS) entry which is preliminary data.</text>
</comment>
<keyword evidence="3" id="KW-1185">Reference proteome</keyword>
<dbReference type="Proteomes" id="UP001232148">
    <property type="component" value="Unassembled WGS sequence"/>
</dbReference>
<evidence type="ECO:0000313" key="2">
    <source>
        <dbReference type="EMBL" id="KAK2023619.1"/>
    </source>
</evidence>
<feature type="region of interest" description="Disordered" evidence="1">
    <location>
        <begin position="24"/>
        <end position="50"/>
    </location>
</feature>
<dbReference type="EMBL" id="MU842993">
    <property type="protein sequence ID" value="KAK2023619.1"/>
    <property type="molecule type" value="Genomic_DNA"/>
</dbReference>
<dbReference type="AlphaFoldDB" id="A0AAD9H8P5"/>
<protein>
    <submittedName>
        <fullName evidence="2">Uncharacterized protein</fullName>
    </submittedName>
</protein>